<evidence type="ECO:0000256" key="1">
    <source>
        <dbReference type="ARBA" id="ARBA00023015"/>
    </source>
</evidence>
<dbReference type="Proteomes" id="UP000253987">
    <property type="component" value="Unassembled WGS sequence"/>
</dbReference>
<organism evidence="6 7">
    <name type="scientific">Marinobacter vulgaris</name>
    <dbReference type="NCBI Taxonomy" id="1928331"/>
    <lineage>
        <taxon>Bacteria</taxon>
        <taxon>Pseudomonadati</taxon>
        <taxon>Pseudomonadota</taxon>
        <taxon>Gammaproteobacteria</taxon>
        <taxon>Pseudomonadales</taxon>
        <taxon>Marinobacteraceae</taxon>
        <taxon>Marinobacter</taxon>
    </lineage>
</organism>
<dbReference type="AlphaFoldDB" id="A0A2V3ZSW1"/>
<name>A0A2V3ZSW1_9GAMM</name>
<protein>
    <recommendedName>
        <fullName evidence="5">RNA polymerase sigma-70 region 2 domain-containing protein</fullName>
    </recommendedName>
</protein>
<feature type="domain" description="RNA polymerase sigma-70 region 2" evidence="5">
    <location>
        <begin position="11"/>
        <end position="72"/>
    </location>
</feature>
<keyword evidence="2" id="KW-0731">Sigma factor</keyword>
<dbReference type="GO" id="GO:0003677">
    <property type="term" value="F:DNA binding"/>
    <property type="evidence" value="ECO:0007669"/>
    <property type="project" value="UniProtKB-KW"/>
</dbReference>
<dbReference type="GO" id="GO:0006352">
    <property type="term" value="P:DNA-templated transcription initiation"/>
    <property type="evidence" value="ECO:0007669"/>
    <property type="project" value="InterPro"/>
</dbReference>
<keyword evidence="7" id="KW-1185">Reference proteome</keyword>
<dbReference type="GO" id="GO:0016987">
    <property type="term" value="F:sigma factor activity"/>
    <property type="evidence" value="ECO:0007669"/>
    <property type="project" value="UniProtKB-KW"/>
</dbReference>
<sequence length="98" mass="11117">MAFECVLRAWHSHQTELYGFLIGQMKEPAMAEDVLQDVFFKAMREGENFCDLQDPRAWLFRVARNALTDSHRLREALALRCDVVLDGSGSVCCHAAIS</sequence>
<dbReference type="RefSeq" id="WP_114611265.1">
    <property type="nucleotide sequence ID" value="NZ_QFWX01000001.1"/>
</dbReference>
<evidence type="ECO:0000313" key="7">
    <source>
        <dbReference type="Proteomes" id="UP000253987"/>
    </source>
</evidence>
<dbReference type="Pfam" id="PF04542">
    <property type="entry name" value="Sigma70_r2"/>
    <property type="match status" value="1"/>
</dbReference>
<proteinExistence type="predicted"/>
<reference evidence="6 7" key="2">
    <citation type="submission" date="2018-06" db="EMBL/GenBank/DDBJ databases">
        <title>Marinobactersediminissp. nov, a moderately halophilic bacterium isolated from marine solar saltern.</title>
        <authorList>
            <person name="Zhang Y."/>
        </authorList>
    </citation>
    <scope>NUCLEOTIDE SEQUENCE [LARGE SCALE GENOMIC DNA]</scope>
    <source>
        <strain evidence="6 7">F01</strain>
    </source>
</reference>
<evidence type="ECO:0000256" key="3">
    <source>
        <dbReference type="ARBA" id="ARBA00023125"/>
    </source>
</evidence>
<dbReference type="Gene3D" id="1.10.1740.10">
    <property type="match status" value="1"/>
</dbReference>
<accession>A0A2V3ZSW1</accession>
<evidence type="ECO:0000256" key="2">
    <source>
        <dbReference type="ARBA" id="ARBA00023082"/>
    </source>
</evidence>
<evidence type="ECO:0000259" key="5">
    <source>
        <dbReference type="Pfam" id="PF04542"/>
    </source>
</evidence>
<gene>
    <name evidence="6" type="ORF">DIT71_00595</name>
</gene>
<comment type="caution">
    <text evidence="6">The sequence shown here is derived from an EMBL/GenBank/DDBJ whole genome shotgun (WGS) entry which is preliminary data.</text>
</comment>
<dbReference type="InterPro" id="IPR039425">
    <property type="entry name" value="RNA_pol_sigma-70-like"/>
</dbReference>
<dbReference type="PANTHER" id="PTHR43133">
    <property type="entry name" value="RNA POLYMERASE ECF-TYPE SIGMA FACTO"/>
    <property type="match status" value="1"/>
</dbReference>
<keyword evidence="4" id="KW-0804">Transcription</keyword>
<dbReference type="InterPro" id="IPR007627">
    <property type="entry name" value="RNA_pol_sigma70_r2"/>
</dbReference>
<dbReference type="EMBL" id="QFWX01000001">
    <property type="protein sequence ID" value="PXX93336.1"/>
    <property type="molecule type" value="Genomic_DNA"/>
</dbReference>
<evidence type="ECO:0000313" key="6">
    <source>
        <dbReference type="EMBL" id="PXX93336.1"/>
    </source>
</evidence>
<dbReference type="OrthoDB" id="9797134at2"/>
<keyword evidence="1" id="KW-0805">Transcription regulation</keyword>
<reference evidence="7" key="1">
    <citation type="submission" date="2018-05" db="EMBL/GenBank/DDBJ databases">
        <authorList>
            <person name="Lu D."/>
        </authorList>
    </citation>
    <scope>NUCLEOTIDE SEQUENCE [LARGE SCALE GENOMIC DNA]</scope>
    <source>
        <strain evidence="7">F01</strain>
    </source>
</reference>
<dbReference type="SUPFAM" id="SSF88946">
    <property type="entry name" value="Sigma2 domain of RNA polymerase sigma factors"/>
    <property type="match status" value="1"/>
</dbReference>
<evidence type="ECO:0000256" key="4">
    <source>
        <dbReference type="ARBA" id="ARBA00023163"/>
    </source>
</evidence>
<dbReference type="PANTHER" id="PTHR43133:SF8">
    <property type="entry name" value="RNA POLYMERASE SIGMA FACTOR HI_1459-RELATED"/>
    <property type="match status" value="1"/>
</dbReference>
<keyword evidence="3" id="KW-0238">DNA-binding</keyword>
<dbReference type="InterPro" id="IPR013325">
    <property type="entry name" value="RNA_pol_sigma_r2"/>
</dbReference>